<dbReference type="InterPro" id="IPR038765">
    <property type="entry name" value="Papain-like_cys_pep_sf"/>
</dbReference>
<evidence type="ECO:0000313" key="3">
    <source>
        <dbReference type="EMBL" id="HER43767.1"/>
    </source>
</evidence>
<reference evidence="3" key="1">
    <citation type="journal article" date="2020" name="mSystems">
        <title>Genome- and Community-Level Interaction Insights into Carbon Utilization and Element Cycling Functions of Hydrothermarchaeota in Hydrothermal Sediment.</title>
        <authorList>
            <person name="Zhou Z."/>
            <person name="Liu Y."/>
            <person name="Xu W."/>
            <person name="Pan J."/>
            <person name="Luo Z.H."/>
            <person name="Li M."/>
        </authorList>
    </citation>
    <scope>NUCLEOTIDE SEQUENCE [LARGE SCALE GENOMIC DNA]</scope>
    <source>
        <strain evidence="3">SpSt-1233</strain>
    </source>
</reference>
<feature type="non-terminal residue" evidence="3">
    <location>
        <position position="537"/>
    </location>
</feature>
<dbReference type="EMBL" id="DSEC01000338">
    <property type="protein sequence ID" value="HER43767.1"/>
    <property type="molecule type" value="Genomic_DNA"/>
</dbReference>
<comment type="similarity">
    <text evidence="1">Belongs to the peptidase C1 family.</text>
</comment>
<dbReference type="InterPro" id="IPR000668">
    <property type="entry name" value="Peptidase_C1A_C"/>
</dbReference>
<dbReference type="GO" id="GO:0008234">
    <property type="term" value="F:cysteine-type peptidase activity"/>
    <property type="evidence" value="ECO:0007669"/>
    <property type="project" value="InterPro"/>
</dbReference>
<name>A0A7V2AV08_UNCEI</name>
<dbReference type="InterPro" id="IPR039417">
    <property type="entry name" value="Peptidase_C1A_papain-like"/>
</dbReference>
<dbReference type="SMART" id="SM00645">
    <property type="entry name" value="Pept_C1"/>
    <property type="match status" value="1"/>
</dbReference>
<dbReference type="AlphaFoldDB" id="A0A7V2AV08"/>
<dbReference type="SUPFAM" id="SSF54001">
    <property type="entry name" value="Cysteine proteinases"/>
    <property type="match status" value="1"/>
</dbReference>
<dbReference type="CDD" id="cd02248">
    <property type="entry name" value="Peptidase_C1A"/>
    <property type="match status" value="1"/>
</dbReference>
<dbReference type="InterPro" id="IPR040528">
    <property type="entry name" value="Lectin-like"/>
</dbReference>
<dbReference type="GO" id="GO:0006508">
    <property type="term" value="P:proteolysis"/>
    <property type="evidence" value="ECO:0007669"/>
    <property type="project" value="InterPro"/>
</dbReference>
<protein>
    <recommendedName>
        <fullName evidence="2">Peptidase C1A papain C-terminal domain-containing protein</fullName>
    </recommendedName>
</protein>
<sequence length="537" mass="58998">MMRRFARDGGRERLMIRRALSRRVSAGADHAAPELLIQLEGMKMKASRFMAVPVLLLAFLSILTAAGFAQTPMRAPEREYAPPAESFGFVPPRFELYRIEPERPYVTQALQPSSWDWRALGGVTSVKNQNPYGTCWAFGLLGCFEAMVLINESTVNDYSELNVVACNPDGTTCDSGGNAWIAANYLSLLGTVEESCNPYPGDCPNPVCVNPACDYLEHVTEWRVIPNDVTAIKEALMNWGPVNTAMYASFPGFSSYNGSTCLSYTGTQGPNHGVLIVGWDDTMCDGNGAWIVKNSWGTSWGDAGYFYIEYGSAQIGIYSNVVTEWKEYDPVETIYHWDENGWVSSLGYGDRDDWAMVEFTPAADDELKAVSFWATGSPTNYTMYVYDDFSGGSLGNLLAGPVSGVFNEEGYYTVDLPSPLQLATGDRIYIAIRLITPNYDYPVPLDPYGPMETNKSYISNTGTSWLAIDMAYTADPFGDIGIRARAYPPYGGEPCINDATSLYFDPVYRFPGGAVDIYAGQVLGPFELGVCAEGMDT</sequence>
<dbReference type="Pfam" id="PF00112">
    <property type="entry name" value="Peptidase_C1"/>
    <property type="match status" value="1"/>
</dbReference>
<gene>
    <name evidence="3" type="ORF">ENO08_04840</name>
</gene>
<comment type="caution">
    <text evidence="3">The sequence shown here is derived from an EMBL/GenBank/DDBJ whole genome shotgun (WGS) entry which is preliminary data.</text>
</comment>
<dbReference type="Gene3D" id="3.90.70.10">
    <property type="entry name" value="Cysteine proteinases"/>
    <property type="match status" value="1"/>
</dbReference>
<evidence type="ECO:0000256" key="1">
    <source>
        <dbReference type="ARBA" id="ARBA00008455"/>
    </source>
</evidence>
<accession>A0A7V2AV08</accession>
<organism evidence="3">
    <name type="scientific">Eiseniibacteriota bacterium</name>
    <dbReference type="NCBI Taxonomy" id="2212470"/>
    <lineage>
        <taxon>Bacteria</taxon>
        <taxon>Candidatus Eiseniibacteriota</taxon>
    </lineage>
</organism>
<proteinExistence type="inferred from homology"/>
<dbReference type="Proteomes" id="UP000886069">
    <property type="component" value="Unassembled WGS sequence"/>
</dbReference>
<evidence type="ECO:0000259" key="2">
    <source>
        <dbReference type="SMART" id="SM00645"/>
    </source>
</evidence>
<dbReference type="PANTHER" id="PTHR12411">
    <property type="entry name" value="CYSTEINE PROTEASE FAMILY C1-RELATED"/>
    <property type="match status" value="1"/>
</dbReference>
<dbReference type="InterPro" id="IPR013128">
    <property type="entry name" value="Peptidase_C1A"/>
</dbReference>
<dbReference type="Pfam" id="PF18560">
    <property type="entry name" value="Lectin_like"/>
    <property type="match status" value="1"/>
</dbReference>
<feature type="domain" description="Peptidase C1A papain C-terminal" evidence="2">
    <location>
        <begin position="111"/>
        <end position="325"/>
    </location>
</feature>